<evidence type="ECO:0000259" key="4">
    <source>
        <dbReference type="PROSITE" id="PS50835"/>
    </source>
</evidence>
<dbReference type="Proteomes" id="UP001497623">
    <property type="component" value="Unassembled WGS sequence"/>
</dbReference>
<dbReference type="GO" id="GO:0030424">
    <property type="term" value="C:axon"/>
    <property type="evidence" value="ECO:0007669"/>
    <property type="project" value="TreeGrafter"/>
</dbReference>
<dbReference type="InterPro" id="IPR013783">
    <property type="entry name" value="Ig-like_fold"/>
</dbReference>
<feature type="compositionally biased region" description="Basic and acidic residues" evidence="2">
    <location>
        <begin position="407"/>
        <end position="431"/>
    </location>
</feature>
<evidence type="ECO:0000313" key="5">
    <source>
        <dbReference type="EMBL" id="CAL4060004.1"/>
    </source>
</evidence>
<dbReference type="Pfam" id="PF07679">
    <property type="entry name" value="I-set"/>
    <property type="match status" value="1"/>
</dbReference>
<dbReference type="InterPro" id="IPR036179">
    <property type="entry name" value="Ig-like_dom_sf"/>
</dbReference>
<dbReference type="SMART" id="SM00409">
    <property type="entry name" value="IG"/>
    <property type="match status" value="1"/>
</dbReference>
<dbReference type="GO" id="GO:0098632">
    <property type="term" value="F:cell-cell adhesion mediator activity"/>
    <property type="evidence" value="ECO:0007669"/>
    <property type="project" value="TreeGrafter"/>
</dbReference>
<evidence type="ECO:0000256" key="1">
    <source>
        <dbReference type="ARBA" id="ARBA00023319"/>
    </source>
</evidence>
<dbReference type="GO" id="GO:0070593">
    <property type="term" value="P:dendrite self-avoidance"/>
    <property type="evidence" value="ECO:0007669"/>
    <property type="project" value="TreeGrafter"/>
</dbReference>
<dbReference type="FunFam" id="2.60.40.10:FF:000333">
    <property type="entry name" value="Down syndrome cell adhesion molecule"/>
    <property type="match status" value="1"/>
</dbReference>
<keyword evidence="3" id="KW-0732">Signal</keyword>
<reference evidence="5 6" key="1">
    <citation type="submission" date="2024-05" db="EMBL/GenBank/DDBJ databases">
        <authorList>
            <person name="Wallberg A."/>
        </authorList>
    </citation>
    <scope>NUCLEOTIDE SEQUENCE [LARGE SCALE GENOMIC DNA]</scope>
</reference>
<dbReference type="GO" id="GO:0007156">
    <property type="term" value="P:homophilic cell adhesion via plasma membrane adhesion molecules"/>
    <property type="evidence" value="ECO:0007669"/>
    <property type="project" value="TreeGrafter"/>
</dbReference>
<sequence length="456" mass="52222">MVRVVVVLVLLCSLAPLQTSAWLWGSDDDDAAKEDQEEELVILEDPVVLAEERESEPERPPVLETRVEPAIVSGSRDVDDSSRFEYLRPRPPPAAGQQPGREDGDNFQVEYLRPQLPPRPSPREDDNIFRPPLPPPLPPRPQPRTDEDYQRPPIRPQQPYRPRSVPPKIDPFYFPNNVMSEGSRAYLTCYIREGDLPVNLRWEKDGGPVPQYEGITTRYIDDYTSRLQIDRITSRLSGEYTCLATNQAGTTWHTASLRVNRVSPPRPQPQPSGEVVRYIWAGNFSDPNAPGEVAIPGETRDPVDFVLGEGGVKCDTSCRGACITRDRQCRCMQNVTCFEMLKHRFNEPAPQSYVIPPGCPKLMECKHSCAYVVQWPDGWCLCHKDPICLQWQRRNKREARQAKRANRKAERRAARITKREAERKAKKEARRENRRKRNSKHAKGNSKHAKKTHRQS</sequence>
<feature type="compositionally biased region" description="Basic residues" evidence="2">
    <location>
        <begin position="432"/>
        <end position="456"/>
    </location>
</feature>
<evidence type="ECO:0000256" key="2">
    <source>
        <dbReference type="SAM" id="MobiDB-lite"/>
    </source>
</evidence>
<protein>
    <recommendedName>
        <fullName evidence="4">Ig-like domain-containing protein</fullName>
    </recommendedName>
</protein>
<feature type="compositionally biased region" description="Acidic residues" evidence="2">
    <location>
        <begin position="33"/>
        <end position="42"/>
    </location>
</feature>
<feature type="region of interest" description="Disordered" evidence="2">
    <location>
        <begin position="399"/>
        <end position="456"/>
    </location>
</feature>
<dbReference type="GO" id="GO:0005886">
    <property type="term" value="C:plasma membrane"/>
    <property type="evidence" value="ECO:0007669"/>
    <property type="project" value="TreeGrafter"/>
</dbReference>
<evidence type="ECO:0000313" key="6">
    <source>
        <dbReference type="Proteomes" id="UP001497623"/>
    </source>
</evidence>
<dbReference type="InterPro" id="IPR007110">
    <property type="entry name" value="Ig-like_dom"/>
</dbReference>
<dbReference type="SUPFAM" id="SSF48726">
    <property type="entry name" value="Immunoglobulin"/>
    <property type="match status" value="1"/>
</dbReference>
<feature type="chain" id="PRO_5043797104" description="Ig-like domain-containing protein" evidence="3">
    <location>
        <begin position="22"/>
        <end position="456"/>
    </location>
</feature>
<feature type="compositionally biased region" description="Pro residues" evidence="2">
    <location>
        <begin position="131"/>
        <end position="142"/>
    </location>
</feature>
<dbReference type="PANTHER" id="PTHR10075">
    <property type="entry name" value="BASIGIN RELATED"/>
    <property type="match status" value="1"/>
</dbReference>
<feature type="signal peptide" evidence="3">
    <location>
        <begin position="1"/>
        <end position="21"/>
    </location>
</feature>
<dbReference type="AlphaFoldDB" id="A0AAV2PKP5"/>
<keyword evidence="1" id="KW-0393">Immunoglobulin domain</keyword>
<gene>
    <name evidence="5" type="ORF">MNOR_LOCUS991</name>
</gene>
<proteinExistence type="predicted"/>
<evidence type="ECO:0000256" key="3">
    <source>
        <dbReference type="SAM" id="SignalP"/>
    </source>
</evidence>
<dbReference type="Gene3D" id="2.60.40.10">
    <property type="entry name" value="Immunoglobulins"/>
    <property type="match status" value="1"/>
</dbReference>
<comment type="caution">
    <text evidence="5">The sequence shown here is derived from an EMBL/GenBank/DDBJ whole genome shotgun (WGS) entry which is preliminary data.</text>
</comment>
<dbReference type="PROSITE" id="PS50835">
    <property type="entry name" value="IG_LIKE"/>
    <property type="match status" value="1"/>
</dbReference>
<keyword evidence="6" id="KW-1185">Reference proteome</keyword>
<accession>A0AAV2PKP5</accession>
<dbReference type="GO" id="GO:0007411">
    <property type="term" value="P:axon guidance"/>
    <property type="evidence" value="ECO:0007669"/>
    <property type="project" value="TreeGrafter"/>
</dbReference>
<feature type="compositionally biased region" description="Basic and acidic residues" evidence="2">
    <location>
        <begin position="76"/>
        <end position="88"/>
    </location>
</feature>
<dbReference type="InterPro" id="IPR003599">
    <property type="entry name" value="Ig_sub"/>
</dbReference>
<dbReference type="SMART" id="SM00408">
    <property type="entry name" value="IGc2"/>
    <property type="match status" value="1"/>
</dbReference>
<dbReference type="InterPro" id="IPR003598">
    <property type="entry name" value="Ig_sub2"/>
</dbReference>
<feature type="region of interest" description="Disordered" evidence="2">
    <location>
        <begin position="33"/>
        <end position="167"/>
    </location>
</feature>
<organism evidence="5 6">
    <name type="scientific">Meganyctiphanes norvegica</name>
    <name type="common">Northern krill</name>
    <name type="synonym">Thysanopoda norvegica</name>
    <dbReference type="NCBI Taxonomy" id="48144"/>
    <lineage>
        <taxon>Eukaryota</taxon>
        <taxon>Metazoa</taxon>
        <taxon>Ecdysozoa</taxon>
        <taxon>Arthropoda</taxon>
        <taxon>Crustacea</taxon>
        <taxon>Multicrustacea</taxon>
        <taxon>Malacostraca</taxon>
        <taxon>Eumalacostraca</taxon>
        <taxon>Eucarida</taxon>
        <taxon>Euphausiacea</taxon>
        <taxon>Euphausiidae</taxon>
        <taxon>Meganyctiphanes</taxon>
    </lineage>
</organism>
<dbReference type="InterPro" id="IPR013098">
    <property type="entry name" value="Ig_I-set"/>
</dbReference>
<name>A0AAV2PKP5_MEGNR</name>
<feature type="compositionally biased region" description="Basic and acidic residues" evidence="2">
    <location>
        <begin position="50"/>
        <end position="67"/>
    </location>
</feature>
<feature type="domain" description="Ig-like" evidence="4">
    <location>
        <begin position="167"/>
        <end position="260"/>
    </location>
</feature>
<dbReference type="EMBL" id="CAXKWB010000247">
    <property type="protein sequence ID" value="CAL4060004.1"/>
    <property type="molecule type" value="Genomic_DNA"/>
</dbReference>
<dbReference type="PANTHER" id="PTHR10075:SF100">
    <property type="entry name" value="FASCICLIN-2"/>
    <property type="match status" value="1"/>
</dbReference>